<dbReference type="PANTHER" id="PTHR11361:SF99">
    <property type="entry name" value="DNA MISMATCH REPAIR PROTEIN"/>
    <property type="match status" value="1"/>
</dbReference>
<dbReference type="OrthoDB" id="9802448at2"/>
<dbReference type="GO" id="GO:0005524">
    <property type="term" value="F:ATP binding"/>
    <property type="evidence" value="ECO:0007669"/>
    <property type="project" value="UniProtKB-KW"/>
</dbReference>
<protein>
    <submittedName>
        <fullName evidence="5">DNA mismatch repair protein MutS</fullName>
    </submittedName>
</protein>
<keyword evidence="2" id="KW-0067">ATP-binding</keyword>
<keyword evidence="6" id="KW-1185">Reference proteome</keyword>
<evidence type="ECO:0000256" key="3">
    <source>
        <dbReference type="ARBA" id="ARBA00023125"/>
    </source>
</evidence>
<keyword evidence="1" id="KW-0547">Nucleotide-binding</keyword>
<keyword evidence="3" id="KW-0238">DNA-binding</keyword>
<dbReference type="GO" id="GO:0030983">
    <property type="term" value="F:mismatched DNA binding"/>
    <property type="evidence" value="ECO:0007669"/>
    <property type="project" value="InterPro"/>
</dbReference>
<dbReference type="Pfam" id="PF00488">
    <property type="entry name" value="MutS_V"/>
    <property type="match status" value="1"/>
</dbReference>
<dbReference type="InterPro" id="IPR045076">
    <property type="entry name" value="MutS"/>
</dbReference>
<dbReference type="SUPFAM" id="SSF48334">
    <property type="entry name" value="DNA repair protein MutS, domain III"/>
    <property type="match status" value="1"/>
</dbReference>
<dbReference type="SMART" id="SM00534">
    <property type="entry name" value="MUTSac"/>
    <property type="match status" value="1"/>
</dbReference>
<evidence type="ECO:0000259" key="4">
    <source>
        <dbReference type="SMART" id="SM00534"/>
    </source>
</evidence>
<gene>
    <name evidence="5" type="ORF">D6B99_02325</name>
</gene>
<dbReference type="Gene3D" id="3.40.50.300">
    <property type="entry name" value="P-loop containing nucleotide triphosphate hydrolases"/>
    <property type="match status" value="1"/>
</dbReference>
<name>A0A386HLA0_9BACT</name>
<evidence type="ECO:0000256" key="2">
    <source>
        <dbReference type="ARBA" id="ARBA00022840"/>
    </source>
</evidence>
<dbReference type="SUPFAM" id="SSF52540">
    <property type="entry name" value="P-loop containing nucleoside triphosphate hydrolases"/>
    <property type="match status" value="1"/>
</dbReference>
<evidence type="ECO:0000256" key="1">
    <source>
        <dbReference type="ARBA" id="ARBA00022741"/>
    </source>
</evidence>
<proteinExistence type="predicted"/>
<dbReference type="EMBL" id="CP032489">
    <property type="protein sequence ID" value="AYD46555.1"/>
    <property type="molecule type" value="Genomic_DNA"/>
</dbReference>
<dbReference type="Proteomes" id="UP000266118">
    <property type="component" value="Chromosome"/>
</dbReference>
<feature type="domain" description="DNA mismatch repair proteins mutS family" evidence="4">
    <location>
        <begin position="254"/>
        <end position="432"/>
    </location>
</feature>
<dbReference type="RefSeq" id="WP_119984702.1">
    <property type="nucleotide sequence ID" value="NZ_CP032489.1"/>
</dbReference>
<dbReference type="AlphaFoldDB" id="A0A386HLA0"/>
<organism evidence="5 6">
    <name type="scientific">Arachidicoccus soli</name>
    <dbReference type="NCBI Taxonomy" id="2341117"/>
    <lineage>
        <taxon>Bacteria</taxon>
        <taxon>Pseudomonadati</taxon>
        <taxon>Bacteroidota</taxon>
        <taxon>Chitinophagia</taxon>
        <taxon>Chitinophagales</taxon>
        <taxon>Chitinophagaceae</taxon>
        <taxon>Arachidicoccus</taxon>
    </lineage>
</organism>
<sequence length="437" mass="50082">MDIDKATLYDLGVFSRHDQDSLLNRLNFARTSGGKEVLTILFQQPFDNELQIKNTQEVLKNIFNHLPHFPETITNGTMMVLDKYYESPIGSIPHPSGVINSFFYKLLNRGDYNTLKYSVKHIVTFLKGMKELLALSIDENLAKPLNDVLTAVRLQLEKPFFQKITNLSADYILRVQENIEAGYFFYQHKNSIHLLENLFYKIDAWYSMARATHTLNFHFPEVMECNVPILVAENLCHPLLEQPVGYNFSLSEKENFLFLTGANMAGKSTFIRAIGLSVYLASLGMGVPANKMRMSCFDGILSNIDISDNTLKGESYFFNEVQRIKTTVSKINNGKKWLILIDELFKGTNIQDAMKCSTAVIEGFRKVHTSLFILSTHLYEIGEGLQKYANLQFRYFETEAVGDSLIFSYQLKEGISNDRLGYLILRREKVVDMLDRL</sequence>
<reference evidence="5 6" key="1">
    <citation type="submission" date="2018-09" db="EMBL/GenBank/DDBJ databases">
        <title>Arachidicoccus sp. nov., a bacterium isolated from soil.</title>
        <authorList>
            <person name="Weon H.-Y."/>
            <person name="Kwon S.-W."/>
            <person name="Lee S.A."/>
        </authorList>
    </citation>
    <scope>NUCLEOTIDE SEQUENCE [LARGE SCALE GENOMIC DNA]</scope>
    <source>
        <strain evidence="5 6">KIS59-12</strain>
    </source>
</reference>
<dbReference type="Gene3D" id="1.10.1420.10">
    <property type="match status" value="1"/>
</dbReference>
<dbReference type="GO" id="GO:0006298">
    <property type="term" value="P:mismatch repair"/>
    <property type="evidence" value="ECO:0007669"/>
    <property type="project" value="InterPro"/>
</dbReference>
<dbReference type="PANTHER" id="PTHR11361">
    <property type="entry name" value="DNA MISMATCH REPAIR PROTEIN MUTS FAMILY MEMBER"/>
    <property type="match status" value="1"/>
</dbReference>
<accession>A0A386HLA0</accession>
<dbReference type="InterPro" id="IPR027417">
    <property type="entry name" value="P-loop_NTPase"/>
</dbReference>
<dbReference type="GO" id="GO:0140664">
    <property type="term" value="F:ATP-dependent DNA damage sensor activity"/>
    <property type="evidence" value="ECO:0007669"/>
    <property type="project" value="InterPro"/>
</dbReference>
<dbReference type="InterPro" id="IPR000432">
    <property type="entry name" value="DNA_mismatch_repair_MutS_C"/>
</dbReference>
<evidence type="ECO:0000313" key="6">
    <source>
        <dbReference type="Proteomes" id="UP000266118"/>
    </source>
</evidence>
<evidence type="ECO:0000313" key="5">
    <source>
        <dbReference type="EMBL" id="AYD46555.1"/>
    </source>
</evidence>
<dbReference type="InterPro" id="IPR036187">
    <property type="entry name" value="DNA_mismatch_repair_MutS_sf"/>
</dbReference>
<dbReference type="KEGG" id="ark:D6B99_02325"/>
<dbReference type="GO" id="GO:0005829">
    <property type="term" value="C:cytosol"/>
    <property type="evidence" value="ECO:0007669"/>
    <property type="project" value="TreeGrafter"/>
</dbReference>